<keyword evidence="4" id="KW-1185">Reference proteome</keyword>
<feature type="chain" id="PRO_5021849125" evidence="2">
    <location>
        <begin position="25"/>
        <end position="238"/>
    </location>
</feature>
<evidence type="ECO:0000313" key="4">
    <source>
        <dbReference type="Proteomes" id="UP000320055"/>
    </source>
</evidence>
<dbReference type="OrthoDB" id="494975at2"/>
<protein>
    <submittedName>
        <fullName evidence="3">Uncharacterized protein</fullName>
    </submittedName>
</protein>
<keyword evidence="2" id="KW-0732">Signal</keyword>
<evidence type="ECO:0000313" key="3">
    <source>
        <dbReference type="EMBL" id="VEP18382.1"/>
    </source>
</evidence>
<gene>
    <name evidence="3" type="ORF">H1P_770019</name>
</gene>
<dbReference type="EMBL" id="CAACVJ010000684">
    <property type="protein sequence ID" value="VEP18382.1"/>
    <property type="molecule type" value="Genomic_DNA"/>
</dbReference>
<dbReference type="RefSeq" id="WP_144867691.1">
    <property type="nucleotide sequence ID" value="NZ_LR213835.1"/>
</dbReference>
<reference evidence="3 4" key="1">
    <citation type="submission" date="2019-01" db="EMBL/GenBank/DDBJ databases">
        <authorList>
            <person name="Brito A."/>
        </authorList>
    </citation>
    <scope>NUCLEOTIDE SEQUENCE [LARGE SCALE GENOMIC DNA]</scope>
    <source>
        <strain evidence="3">1</strain>
    </source>
</reference>
<name>A0A563W3X1_9CYAN</name>
<evidence type="ECO:0000256" key="2">
    <source>
        <dbReference type="SAM" id="SignalP"/>
    </source>
</evidence>
<dbReference type="AlphaFoldDB" id="A0A563W3X1"/>
<keyword evidence="1" id="KW-0472">Membrane</keyword>
<organism evidence="3 4">
    <name type="scientific">Hyella patelloides LEGE 07179</name>
    <dbReference type="NCBI Taxonomy" id="945734"/>
    <lineage>
        <taxon>Bacteria</taxon>
        <taxon>Bacillati</taxon>
        <taxon>Cyanobacteriota</taxon>
        <taxon>Cyanophyceae</taxon>
        <taxon>Pleurocapsales</taxon>
        <taxon>Hyellaceae</taxon>
        <taxon>Hyella</taxon>
    </lineage>
</organism>
<dbReference type="Proteomes" id="UP000320055">
    <property type="component" value="Unassembled WGS sequence"/>
</dbReference>
<evidence type="ECO:0000256" key="1">
    <source>
        <dbReference type="SAM" id="Phobius"/>
    </source>
</evidence>
<accession>A0A563W3X1</accession>
<sequence length="238" mass="24543">MKINRKIYSKVALFLLGVSPIVWNANPVRAITGTEAIDNTSFTVTPSTLGDNSASGALAIDNSEFGDIFADGDTFLLLGATSDDASIAASSDDVNSSGQSGLFSVTTDNITNGLDVTFDWAFQGNGEASDSFSVSIAGSGGLVTLLNQPTYGGGTFSQNVDVSSLTAGDYTFFISLAESNTPFSGNSAAGFDNISITEVPSAAVPFVFSPALGLFFVGGLFGGSSYLKRKQTAKIDLK</sequence>
<proteinExistence type="predicted"/>
<keyword evidence="1" id="KW-0812">Transmembrane</keyword>
<keyword evidence="1" id="KW-1133">Transmembrane helix</keyword>
<feature type="signal peptide" evidence="2">
    <location>
        <begin position="1"/>
        <end position="24"/>
    </location>
</feature>
<feature type="transmembrane region" description="Helical" evidence="1">
    <location>
        <begin position="202"/>
        <end position="221"/>
    </location>
</feature>